<dbReference type="InterPro" id="IPR020471">
    <property type="entry name" value="AKR"/>
</dbReference>
<keyword evidence="1" id="KW-0560">Oxidoreductase</keyword>
<accession>A0A926DG58</accession>
<protein>
    <submittedName>
        <fullName evidence="3">Aldo/keto reductase</fullName>
    </submittedName>
</protein>
<dbReference type="EMBL" id="JACRSS010000001">
    <property type="protein sequence ID" value="MBC8537541.1"/>
    <property type="molecule type" value="Genomic_DNA"/>
</dbReference>
<comment type="caution">
    <text evidence="3">The sequence shown here is derived from an EMBL/GenBank/DDBJ whole genome shotgun (WGS) entry which is preliminary data.</text>
</comment>
<dbReference type="InterPro" id="IPR036812">
    <property type="entry name" value="NAD(P)_OxRdtase_dom_sf"/>
</dbReference>
<dbReference type="GO" id="GO:0005829">
    <property type="term" value="C:cytosol"/>
    <property type="evidence" value="ECO:0007669"/>
    <property type="project" value="TreeGrafter"/>
</dbReference>
<dbReference type="AlphaFoldDB" id="A0A926DG58"/>
<keyword evidence="4" id="KW-1185">Reference proteome</keyword>
<gene>
    <name evidence="3" type="ORF">H8693_01165</name>
</gene>
<proteinExistence type="predicted"/>
<dbReference type="PANTHER" id="PTHR43364:SF4">
    <property type="entry name" value="NAD(P)-LINKED OXIDOREDUCTASE SUPERFAMILY PROTEIN"/>
    <property type="match status" value="1"/>
</dbReference>
<dbReference type="CDD" id="cd19084">
    <property type="entry name" value="AKR_AKR11B1-like"/>
    <property type="match status" value="1"/>
</dbReference>
<evidence type="ECO:0000313" key="3">
    <source>
        <dbReference type="EMBL" id="MBC8537541.1"/>
    </source>
</evidence>
<dbReference type="Gene3D" id="3.20.20.100">
    <property type="entry name" value="NADP-dependent oxidoreductase domain"/>
    <property type="match status" value="1"/>
</dbReference>
<dbReference type="Proteomes" id="UP000617951">
    <property type="component" value="Unassembled WGS sequence"/>
</dbReference>
<name>A0A926DG58_9FIRM</name>
<dbReference type="InterPro" id="IPR050523">
    <property type="entry name" value="AKR_Detox_Biosynth"/>
</dbReference>
<dbReference type="Pfam" id="PF00248">
    <property type="entry name" value="Aldo_ket_red"/>
    <property type="match status" value="1"/>
</dbReference>
<organism evidence="3 4">
    <name type="scientific">Guopingia tenuis</name>
    <dbReference type="NCBI Taxonomy" id="2763656"/>
    <lineage>
        <taxon>Bacteria</taxon>
        <taxon>Bacillati</taxon>
        <taxon>Bacillota</taxon>
        <taxon>Clostridia</taxon>
        <taxon>Christensenellales</taxon>
        <taxon>Christensenellaceae</taxon>
        <taxon>Guopingia</taxon>
    </lineage>
</organism>
<dbReference type="RefSeq" id="WP_249279443.1">
    <property type="nucleotide sequence ID" value="NZ_JACRSS010000001.1"/>
</dbReference>
<dbReference type="PRINTS" id="PR00069">
    <property type="entry name" value="ALDKETRDTASE"/>
</dbReference>
<dbReference type="GO" id="GO:0016491">
    <property type="term" value="F:oxidoreductase activity"/>
    <property type="evidence" value="ECO:0007669"/>
    <property type="project" value="UniProtKB-KW"/>
</dbReference>
<evidence type="ECO:0000256" key="1">
    <source>
        <dbReference type="ARBA" id="ARBA00023002"/>
    </source>
</evidence>
<sequence length="326" mass="36136">MQYKKVSRIKEEISVTGFGCWSSAGYNWTDGSVEGSIRAIHTAMDNGVNFFDVAPIYGYGESEKVLGQAIKGRRDQIFLATKCGLRWVEKDTDGINNLTKESILEEIDMSLKRLDVEYVDLLQMHWPDHNTPIDETMEAMASLVKAGKVRYIGASNFSAELIEEADKIAPIASHQVLYNMFDRNSDSYCNIPLDYRTEKEIMPQCEAKGIAMIPYSPLCQGVLSGRFYRGRDKDLKKGDMRLTNPAILGDELDKKLDVVDKLKVIADEAGLTLLELAMGWLISKPAITTIICGSRTPEQALTSAKAGDVVLSQDVLDAIAKVLPEA</sequence>
<evidence type="ECO:0000313" key="4">
    <source>
        <dbReference type="Proteomes" id="UP000617951"/>
    </source>
</evidence>
<feature type="domain" description="NADP-dependent oxidoreductase" evidence="2">
    <location>
        <begin position="17"/>
        <end position="322"/>
    </location>
</feature>
<reference evidence="3" key="1">
    <citation type="submission" date="2020-08" db="EMBL/GenBank/DDBJ databases">
        <title>Genome public.</title>
        <authorList>
            <person name="Liu C."/>
            <person name="Sun Q."/>
        </authorList>
    </citation>
    <scope>NUCLEOTIDE SEQUENCE</scope>
    <source>
        <strain evidence="3">NSJ-63</strain>
    </source>
</reference>
<evidence type="ECO:0000259" key="2">
    <source>
        <dbReference type="Pfam" id="PF00248"/>
    </source>
</evidence>
<dbReference type="InterPro" id="IPR023210">
    <property type="entry name" value="NADP_OxRdtase_dom"/>
</dbReference>
<dbReference type="PANTHER" id="PTHR43364">
    <property type="entry name" value="NADH-SPECIFIC METHYLGLYOXAL REDUCTASE-RELATED"/>
    <property type="match status" value="1"/>
</dbReference>
<dbReference type="SUPFAM" id="SSF51430">
    <property type="entry name" value="NAD(P)-linked oxidoreductase"/>
    <property type="match status" value="1"/>
</dbReference>